<dbReference type="RefSeq" id="WP_310791515.1">
    <property type="nucleotide sequence ID" value="NZ_CP134081.1"/>
</dbReference>
<feature type="domain" description="Phospholipase D-like" evidence="1">
    <location>
        <begin position="289"/>
        <end position="424"/>
    </location>
</feature>
<accession>A0AAJ6LXY8</accession>
<dbReference type="AlphaFoldDB" id="A0AAJ6LXY8"/>
<dbReference type="EMBL" id="CP134081">
    <property type="protein sequence ID" value="WNC08811.1"/>
    <property type="molecule type" value="Genomic_DNA"/>
</dbReference>
<dbReference type="Gene3D" id="3.30.870.10">
    <property type="entry name" value="Endonuclease Chain A"/>
    <property type="match status" value="2"/>
</dbReference>
<sequence length="617" mass="68669">MDDTIYNSKKIFVKVPFGYGIYRFKILRSQHWGAVDLLILQALASTPSSSHTLARRSGLPRQLIVEILIPLMRAGWIEIVNSDSEFLFRISDRGRAVSGGDDLPANQEPMSHVRSFLIDPITEQCYRLDRKKKRQTFQVYKAGKAKSLLAQYGDYAAEVIVKSPRLSPALQDIFDCVAYDSEDIVGFEDDYIKLSYNDSMRYIIACVDPDGQVSGAPDVSNELKDAILSAAKKQRDRLSLLGTGKKSEGSAPESYEADTAAKSFQTHVIDQGQIFLISGAEAHGSHLGDLIRAAKTRLIIHSTFINIECLEALFKELLDASRRSVQIDILWGQTEPESTEKVQDYNRLIRAIDDFQKRIDTQGLSTQFRFHKSPTNSHSKFIICDNADAQWGVTIGSCNWLSSRFNRFETSVNIKHPKIVSEVLSIASTLAVGRHGVANALSRDLAIASSRIAKLPVHVSCESIKKLIKVRIITAPEHHSLVKHASDTAMREIFVCSHRISFAGDRPILTPLLAAKKEIPALAIRIAYGRPSGAMKNREANDVKSSLEEAGLEVVKADDPQIHAKFACWDERDLVVSSLNWLSASSKGEEFSELGVHLQGGPFSTMLRKSFDDFYDI</sequence>
<dbReference type="Proteomes" id="UP001258207">
    <property type="component" value="Chromosome"/>
</dbReference>
<evidence type="ECO:0000259" key="1">
    <source>
        <dbReference type="Pfam" id="PF13091"/>
    </source>
</evidence>
<reference evidence="2" key="1">
    <citation type="submission" date="2023-09" db="EMBL/GenBank/DDBJ databases">
        <title>First report of Pseudomonas coleopterorum DJ13 causing leaf spot on Rhododendron pulchrum Sweet in China.</title>
        <authorList>
            <person name="Zhang Y."/>
        </authorList>
    </citation>
    <scope>NUCLEOTIDE SEQUENCE</scope>
    <source>
        <strain evidence="2">DJ13</strain>
    </source>
</reference>
<evidence type="ECO:0000313" key="3">
    <source>
        <dbReference type="Proteomes" id="UP001258207"/>
    </source>
</evidence>
<proteinExistence type="predicted"/>
<evidence type="ECO:0000313" key="2">
    <source>
        <dbReference type="EMBL" id="WNC08811.1"/>
    </source>
</evidence>
<dbReference type="InterPro" id="IPR025202">
    <property type="entry name" value="PLD-like_dom"/>
</dbReference>
<gene>
    <name evidence="2" type="ORF">RI108_16175</name>
</gene>
<organism evidence="2 3">
    <name type="scientific">Pseudomonas coleopterorum</name>
    <dbReference type="NCBI Taxonomy" id="1605838"/>
    <lineage>
        <taxon>Bacteria</taxon>
        <taxon>Pseudomonadati</taxon>
        <taxon>Pseudomonadota</taxon>
        <taxon>Gammaproteobacteria</taxon>
        <taxon>Pseudomonadales</taxon>
        <taxon>Pseudomonadaceae</taxon>
        <taxon>Pseudomonas</taxon>
    </lineage>
</organism>
<dbReference type="Pfam" id="PF13091">
    <property type="entry name" value="PLDc_2"/>
    <property type="match status" value="1"/>
</dbReference>
<protein>
    <submittedName>
        <fullName evidence="2">Phospholipase D-like domain-containing protein</fullName>
    </submittedName>
</protein>
<name>A0AAJ6LXY8_9PSED</name>
<dbReference type="SUPFAM" id="SSF56024">
    <property type="entry name" value="Phospholipase D/nuclease"/>
    <property type="match status" value="2"/>
</dbReference>